<dbReference type="KEGG" id="parb:CJU94_00555"/>
<dbReference type="EMBL" id="CP022989">
    <property type="protein sequence ID" value="ASV96795.1"/>
    <property type="molecule type" value="Genomic_DNA"/>
</dbReference>
<dbReference type="InterPro" id="IPR038186">
    <property type="entry name" value="CHAD_dom_sf"/>
</dbReference>
<evidence type="ECO:0000313" key="2">
    <source>
        <dbReference type="EMBL" id="ASV96795.1"/>
    </source>
</evidence>
<keyword evidence="3" id="KW-1185">Reference proteome</keyword>
<dbReference type="PROSITE" id="PS51708">
    <property type="entry name" value="CHAD"/>
    <property type="match status" value="1"/>
</dbReference>
<evidence type="ECO:0000259" key="1">
    <source>
        <dbReference type="PROSITE" id="PS51708"/>
    </source>
</evidence>
<dbReference type="PANTHER" id="PTHR39339">
    <property type="entry name" value="SLR1444 PROTEIN"/>
    <property type="match status" value="1"/>
</dbReference>
<dbReference type="Proteomes" id="UP000215158">
    <property type="component" value="Chromosome 1"/>
</dbReference>
<sequence length="311" mass="34805">MCSQVFRKMSSNIHVSTAARACTPNPGDEGKRGNSITRTMSAADAFACLATSVSSDAVRRAHALHLDADPEILHKLRVSLRRLRSLWWAYQPLLDRQDSELQRGEFKSLANAAGKTRDWDVLRDLLSAEQSMHEFASLLEFVDEHRAAALSFSRKTIGNAGVERIIERALTGARHQLDLRAVSPTIDAFARERVESAEKALMKRVKRVALQEGVGYATLHDVRIAGKKLRYLLEFFSPVLDGSHEDGIARLTSVQDELGKLNDVVTSETLLREYSFQLGEPKTVEAAVGFLEELRKRHMRAAREILRRTTG</sequence>
<feature type="domain" description="CHAD" evidence="1">
    <location>
        <begin position="39"/>
        <end position="311"/>
    </location>
</feature>
<accession>A0A248VCK7</accession>
<dbReference type="SMART" id="SM00880">
    <property type="entry name" value="CHAD"/>
    <property type="match status" value="1"/>
</dbReference>
<reference evidence="2 3" key="1">
    <citation type="submission" date="2017-08" db="EMBL/GenBank/DDBJ databases">
        <title>Identification and genetic characteristics of simultaneous BTEX- and naphthalene-degrading Paraburkholderia sp. BN5 isolated from petroleum-contaminated soil.</title>
        <authorList>
            <person name="Lee Y."/>
            <person name="Jeon C.O."/>
        </authorList>
    </citation>
    <scope>NUCLEOTIDE SEQUENCE [LARGE SCALE GENOMIC DNA]</scope>
    <source>
        <strain evidence="2 3">BN5</strain>
    </source>
</reference>
<evidence type="ECO:0000313" key="3">
    <source>
        <dbReference type="Proteomes" id="UP000215158"/>
    </source>
</evidence>
<dbReference type="InterPro" id="IPR007899">
    <property type="entry name" value="CHAD_dom"/>
</dbReference>
<protein>
    <recommendedName>
        <fullName evidence="1">CHAD domain-containing protein</fullName>
    </recommendedName>
</protein>
<dbReference type="AlphaFoldDB" id="A0A248VCK7"/>
<proteinExistence type="predicted"/>
<dbReference type="Gene3D" id="1.40.20.10">
    <property type="entry name" value="CHAD domain"/>
    <property type="match status" value="1"/>
</dbReference>
<name>A0A248VCK7_9BURK</name>
<dbReference type="Pfam" id="PF05235">
    <property type="entry name" value="CHAD"/>
    <property type="match status" value="1"/>
</dbReference>
<organism evidence="2 3">
    <name type="scientific">Paraburkholderia aromaticivorans</name>
    <dbReference type="NCBI Taxonomy" id="2026199"/>
    <lineage>
        <taxon>Bacteria</taxon>
        <taxon>Pseudomonadati</taxon>
        <taxon>Pseudomonadota</taxon>
        <taxon>Betaproteobacteria</taxon>
        <taxon>Burkholderiales</taxon>
        <taxon>Burkholderiaceae</taxon>
        <taxon>Paraburkholderia</taxon>
    </lineage>
</organism>
<gene>
    <name evidence="2" type="ORF">CJU94_00555</name>
</gene>
<dbReference type="PANTHER" id="PTHR39339:SF1">
    <property type="entry name" value="CHAD DOMAIN-CONTAINING PROTEIN"/>
    <property type="match status" value="1"/>
</dbReference>